<organism evidence="2 3">
    <name type="scientific">Nocardiopsis gilva YIM 90087</name>
    <dbReference type="NCBI Taxonomy" id="1235441"/>
    <lineage>
        <taxon>Bacteria</taxon>
        <taxon>Bacillati</taxon>
        <taxon>Actinomycetota</taxon>
        <taxon>Actinomycetes</taxon>
        <taxon>Streptosporangiales</taxon>
        <taxon>Nocardiopsidaceae</taxon>
        <taxon>Nocardiopsis</taxon>
    </lineage>
</organism>
<protein>
    <submittedName>
        <fullName evidence="2">P450-derived glycosyltransferase activator</fullName>
    </submittedName>
</protein>
<dbReference type="GO" id="GO:0020037">
    <property type="term" value="F:heme binding"/>
    <property type="evidence" value="ECO:0007669"/>
    <property type="project" value="InterPro"/>
</dbReference>
<dbReference type="Pfam" id="PF00067">
    <property type="entry name" value="p450"/>
    <property type="match status" value="1"/>
</dbReference>
<evidence type="ECO:0000313" key="3">
    <source>
        <dbReference type="Proteomes" id="UP000215005"/>
    </source>
</evidence>
<dbReference type="GO" id="GO:0005506">
    <property type="term" value="F:iron ion binding"/>
    <property type="evidence" value="ECO:0007669"/>
    <property type="project" value="InterPro"/>
</dbReference>
<dbReference type="KEGG" id="ngv:CDO52_02820"/>
<evidence type="ECO:0000256" key="1">
    <source>
        <dbReference type="ARBA" id="ARBA00010617"/>
    </source>
</evidence>
<dbReference type="RefSeq" id="WP_017621659.1">
    <property type="nucleotide sequence ID" value="NZ_ANBG01000432.1"/>
</dbReference>
<dbReference type="InterPro" id="IPR002397">
    <property type="entry name" value="Cyt_P450_B"/>
</dbReference>
<name>A0A223S167_9ACTN</name>
<gene>
    <name evidence="2" type="ORF">CDO52_02820</name>
</gene>
<dbReference type="NCBIfam" id="TIGR04515">
    <property type="entry name" value="P450_rel_GT_act"/>
    <property type="match status" value="1"/>
</dbReference>
<accession>A0A223S167</accession>
<dbReference type="InterPro" id="IPR036396">
    <property type="entry name" value="Cyt_P450_sf"/>
</dbReference>
<dbReference type="Gene3D" id="1.10.630.10">
    <property type="entry name" value="Cytochrome P450"/>
    <property type="match status" value="1"/>
</dbReference>
<keyword evidence="2" id="KW-0808">Transferase</keyword>
<dbReference type="GO" id="GO:0016705">
    <property type="term" value="F:oxidoreductase activity, acting on paired donors, with incorporation or reduction of molecular oxygen"/>
    <property type="evidence" value="ECO:0007669"/>
    <property type="project" value="InterPro"/>
</dbReference>
<comment type="similarity">
    <text evidence="1">Belongs to the cytochrome P450 family.</text>
</comment>
<dbReference type="PANTHER" id="PTHR46696:SF4">
    <property type="entry name" value="BIOTIN BIOSYNTHESIS CYTOCHROME P450"/>
    <property type="match status" value="1"/>
</dbReference>
<dbReference type="AlphaFoldDB" id="A0A223S167"/>
<reference evidence="2 3" key="1">
    <citation type="submission" date="2017-08" db="EMBL/GenBank/DDBJ databases">
        <title>The complete genome sequence of Nocardiopsis gilva YIM 90087.</title>
        <authorList>
            <person name="Yin M."/>
            <person name="Tang S."/>
        </authorList>
    </citation>
    <scope>NUCLEOTIDE SEQUENCE [LARGE SCALE GENOMIC DNA]</scope>
    <source>
        <strain evidence="2 3">YIM 90087</strain>
    </source>
</reference>
<dbReference type="PRINTS" id="PR00359">
    <property type="entry name" value="BP450"/>
</dbReference>
<proteinExistence type="inferred from homology"/>
<dbReference type="OrthoDB" id="4133219at2"/>
<keyword evidence="3" id="KW-1185">Reference proteome</keyword>
<dbReference type="InterPro" id="IPR030958">
    <property type="entry name" value="P450-rel_GT_act"/>
</dbReference>
<dbReference type="SUPFAM" id="SSF48264">
    <property type="entry name" value="Cytochrome P450"/>
    <property type="match status" value="1"/>
</dbReference>
<dbReference type="InterPro" id="IPR001128">
    <property type="entry name" value="Cyt_P450"/>
</dbReference>
<dbReference type="EMBL" id="CP022753">
    <property type="protein sequence ID" value="ASU81861.1"/>
    <property type="molecule type" value="Genomic_DNA"/>
</dbReference>
<sequence>MAKGRENTVIRQLLDHDVSDVTDSELGFHLGTTRALQWYFGSQGDAYAQVLRGQADDPHPLYAAVRERGPLHLSMVGSWVTADPAVAETVLSGDAFGVAAADGRGVEPQALPFFAAGLTGIEHSEADRLRELWEPLFGADAVKGHRSAVEETHRDLADRLTTAEGFDLVADFARPAAVAVTACVLGVADEDRGRFADLCARLAVLPDSLLAPQRLTTVRDLDSAATELRALLGGTSDDSPDMATVRALLAAEGVTATVNLIGNAVRALLDHPDQWKRLRDAPDLAESAVHETLRYDPPIQLEARVARTATEVGGQSVPAGAHVVVATAALGRDPALHAEPDRFDLTRAHASPAPHPSAFPGGGHREVAEPLSLLQAEVALRTLVEYLPRLRRTGPVVYRRRAPVTRGPLELPASAS</sequence>
<dbReference type="GO" id="GO:0016740">
    <property type="term" value="F:transferase activity"/>
    <property type="evidence" value="ECO:0007669"/>
    <property type="project" value="UniProtKB-KW"/>
</dbReference>
<dbReference type="PANTHER" id="PTHR46696">
    <property type="entry name" value="P450, PUTATIVE (EUROFUNG)-RELATED"/>
    <property type="match status" value="1"/>
</dbReference>
<dbReference type="GO" id="GO:0004497">
    <property type="term" value="F:monooxygenase activity"/>
    <property type="evidence" value="ECO:0007669"/>
    <property type="project" value="InterPro"/>
</dbReference>
<dbReference type="Proteomes" id="UP000215005">
    <property type="component" value="Chromosome"/>
</dbReference>
<evidence type="ECO:0000313" key="2">
    <source>
        <dbReference type="EMBL" id="ASU81861.1"/>
    </source>
</evidence>